<feature type="compositionally biased region" description="Basic and acidic residues" evidence="1">
    <location>
        <begin position="90"/>
        <end position="133"/>
    </location>
</feature>
<sequence length="147" mass="16620">MDTWGLLAGLIAYTLCSLVAARAAFAVQRSRLIAQEPLWHHDQDPVESFESHDRSSAATGAFLFGIAWPLTVPGYCVYRCATFVITARPRETDHERERRAQQLQRRIRELERSLDMPSLDERPHDPSARRADTTHVPSDGAQPRVTP</sequence>
<protein>
    <submittedName>
        <fullName evidence="2">Uncharacterized protein</fullName>
    </submittedName>
</protein>
<evidence type="ECO:0000313" key="2">
    <source>
        <dbReference type="EMBL" id="MDT0318376.1"/>
    </source>
</evidence>
<accession>A0ABU2LLD0</accession>
<dbReference type="EMBL" id="JAVREM010000006">
    <property type="protein sequence ID" value="MDT0318376.1"/>
    <property type="molecule type" value="Genomic_DNA"/>
</dbReference>
<comment type="caution">
    <text evidence="2">The sequence shown here is derived from an EMBL/GenBank/DDBJ whole genome shotgun (WGS) entry which is preliminary data.</text>
</comment>
<reference evidence="3" key="1">
    <citation type="submission" date="2023-07" db="EMBL/GenBank/DDBJ databases">
        <title>30 novel species of actinomycetes from the DSMZ collection.</title>
        <authorList>
            <person name="Nouioui I."/>
        </authorList>
    </citation>
    <scope>NUCLEOTIDE SEQUENCE [LARGE SCALE GENOMIC DNA]</scope>
    <source>
        <strain evidence="3">DSM 44918</strain>
    </source>
</reference>
<organism evidence="2 3">
    <name type="scientific">Streptomyces millisiae</name>
    <dbReference type="NCBI Taxonomy" id="3075542"/>
    <lineage>
        <taxon>Bacteria</taxon>
        <taxon>Bacillati</taxon>
        <taxon>Actinomycetota</taxon>
        <taxon>Actinomycetes</taxon>
        <taxon>Kitasatosporales</taxon>
        <taxon>Streptomycetaceae</taxon>
        <taxon>Streptomyces</taxon>
    </lineage>
</organism>
<dbReference type="RefSeq" id="WP_311597020.1">
    <property type="nucleotide sequence ID" value="NZ_JAVREM010000006.1"/>
</dbReference>
<evidence type="ECO:0000256" key="1">
    <source>
        <dbReference type="SAM" id="MobiDB-lite"/>
    </source>
</evidence>
<proteinExistence type="predicted"/>
<gene>
    <name evidence="2" type="ORF">RNC47_08530</name>
</gene>
<name>A0ABU2LLD0_9ACTN</name>
<evidence type="ECO:0000313" key="3">
    <source>
        <dbReference type="Proteomes" id="UP001183420"/>
    </source>
</evidence>
<feature type="region of interest" description="Disordered" evidence="1">
    <location>
        <begin position="90"/>
        <end position="147"/>
    </location>
</feature>
<keyword evidence="3" id="KW-1185">Reference proteome</keyword>
<dbReference type="Proteomes" id="UP001183420">
    <property type="component" value="Unassembled WGS sequence"/>
</dbReference>